<name>A0ACB0K6A8_TRIPR</name>
<reference evidence="1" key="1">
    <citation type="submission" date="2023-10" db="EMBL/GenBank/DDBJ databases">
        <authorList>
            <person name="Rodriguez Cubillos JULIANA M."/>
            <person name="De Vega J."/>
        </authorList>
    </citation>
    <scope>NUCLEOTIDE SEQUENCE</scope>
</reference>
<evidence type="ECO:0000313" key="2">
    <source>
        <dbReference type="Proteomes" id="UP001177021"/>
    </source>
</evidence>
<protein>
    <submittedName>
        <fullName evidence="1">Uncharacterized protein</fullName>
    </submittedName>
</protein>
<organism evidence="1 2">
    <name type="scientific">Trifolium pratense</name>
    <name type="common">Red clover</name>
    <dbReference type="NCBI Taxonomy" id="57577"/>
    <lineage>
        <taxon>Eukaryota</taxon>
        <taxon>Viridiplantae</taxon>
        <taxon>Streptophyta</taxon>
        <taxon>Embryophyta</taxon>
        <taxon>Tracheophyta</taxon>
        <taxon>Spermatophyta</taxon>
        <taxon>Magnoliopsida</taxon>
        <taxon>eudicotyledons</taxon>
        <taxon>Gunneridae</taxon>
        <taxon>Pentapetalae</taxon>
        <taxon>rosids</taxon>
        <taxon>fabids</taxon>
        <taxon>Fabales</taxon>
        <taxon>Fabaceae</taxon>
        <taxon>Papilionoideae</taxon>
        <taxon>50 kb inversion clade</taxon>
        <taxon>NPAAA clade</taxon>
        <taxon>Hologalegina</taxon>
        <taxon>IRL clade</taxon>
        <taxon>Trifolieae</taxon>
        <taxon>Trifolium</taxon>
    </lineage>
</organism>
<comment type="caution">
    <text evidence="1">The sequence shown here is derived from an EMBL/GenBank/DDBJ whole genome shotgun (WGS) entry which is preliminary data.</text>
</comment>
<proteinExistence type="predicted"/>
<keyword evidence="2" id="KW-1185">Reference proteome</keyword>
<evidence type="ECO:0000313" key="1">
    <source>
        <dbReference type="EMBL" id="CAJ2652086.1"/>
    </source>
</evidence>
<accession>A0ACB0K6A8</accession>
<dbReference type="Proteomes" id="UP001177021">
    <property type="component" value="Unassembled WGS sequence"/>
</dbReference>
<dbReference type="EMBL" id="CASHSV030000206">
    <property type="protein sequence ID" value="CAJ2652086.1"/>
    <property type="molecule type" value="Genomic_DNA"/>
</dbReference>
<sequence length="864" mass="95901">MGAKIHATIRRQLLYLFASKVAEGNVYKMSYFSVMPESGLYRTTTHPYKLMFEMKTKVQISESSKIDLYGLSPTSIDEICGYGPDHDFLVDVVALITGVTEEREYVRDGKVCKMIVLELSDKSGKCGCTLFGAYANQLKDLLAKYDVGLPTVVVQFAKIKKMFAGKVSVQNVMNATKIHVNPSIPEVVSFKQAMVVDGAETSVSIAHIGHPIKPSFEEEFLSKYPKTSIAHLLELANDGIYIVSAVVVGLVDGQDWWYPACKCHKSLTPDSGSFFCKKCDKHIFKMVPRVKLMVDDGTAECVFVVFDGDMNILVGKHCQELVAGAKAQNAGFCPPELEIVKGKRFLFKVEKFTYLIPRFDDSFRVNRICSDVSIIETFDAMSIPNEEVDEVVDEEVGEGVDEEVDMIVECVEETQLGGFVGGLIVSPKFAKAEHGVNVGAGTVEPEVINLGDDSDNGVGEFLAVDVDKIVAAKRNLAAAFDGCTGVETSISKISKIYKFCLKINVGDHRREFEFVLYDEVVKNVAPLACISLEKKNGTFSVYPDEIDHFFGDPILFKVRKDYGCDSCGELSVQVLDLLIDSNLLGIYLDPTHFAYGHEEVIVHTIIGDSVDHGMSKSDANELEIVQVVVPSNLLEASATVIGSSVKSNCSILHEFIGNFEVKRLTELSDAKDNSTSIVVAWYDSVFEGIDMWYPDVKNCSEPRFRLRINVHDEMLQTTFVLFDEQVRKLAFETCGVLVSIAESSFVYPDEIDVLYGDAMLFKVTKKLVEEVSDVSHSYEVVDMLVDPFVLEKFFQHFMPSYGAVDCSLGKLSPIPVYDDECSSTECENSFEEASFVHSKRKAESICECTAKVYDQKCFKSAKII</sequence>
<gene>
    <name evidence="1" type="ORF">MILVUS5_LOCUS19627</name>
</gene>